<evidence type="ECO:0000256" key="4">
    <source>
        <dbReference type="ARBA" id="ARBA00022519"/>
    </source>
</evidence>
<feature type="transmembrane region" description="Helical" evidence="8">
    <location>
        <begin position="881"/>
        <end position="902"/>
    </location>
</feature>
<dbReference type="STRING" id="494016.SAMN04487965_3528"/>
<feature type="transmembrane region" description="Helical" evidence="8">
    <location>
        <begin position="986"/>
        <end position="1010"/>
    </location>
</feature>
<dbReference type="OrthoDB" id="9757904at2"/>
<keyword evidence="5 8" id="KW-0812">Transmembrane</keyword>
<comment type="subcellular location">
    <subcellularLocation>
        <location evidence="1">Cell inner membrane</location>
        <topology evidence="1">Multi-pass membrane protein</topology>
    </subcellularLocation>
</comment>
<dbReference type="Gene3D" id="3.30.2090.10">
    <property type="entry name" value="Multidrug efflux transporter AcrB TolC docking domain, DN and DC subdomains"/>
    <property type="match status" value="2"/>
</dbReference>
<dbReference type="RefSeq" id="WP_073277634.1">
    <property type="nucleotide sequence ID" value="NZ_FQVA01000008.1"/>
</dbReference>
<dbReference type="PRINTS" id="PR00702">
    <property type="entry name" value="ACRIFLAVINRP"/>
</dbReference>
<keyword evidence="3" id="KW-1003">Cell membrane</keyword>
<dbReference type="AlphaFoldDB" id="A0A1M5HXE4"/>
<dbReference type="Gene3D" id="1.20.1640.10">
    <property type="entry name" value="Multidrug efflux transporter AcrB transmembrane domain"/>
    <property type="match status" value="2"/>
</dbReference>
<keyword evidence="10" id="KW-1185">Reference proteome</keyword>
<evidence type="ECO:0000256" key="2">
    <source>
        <dbReference type="ARBA" id="ARBA00022448"/>
    </source>
</evidence>
<feature type="transmembrane region" description="Helical" evidence="8">
    <location>
        <begin position="386"/>
        <end position="410"/>
    </location>
</feature>
<feature type="transmembrane region" description="Helical" evidence="8">
    <location>
        <begin position="953"/>
        <end position="974"/>
    </location>
</feature>
<feature type="transmembrane region" description="Helical" evidence="8">
    <location>
        <begin position="360"/>
        <end position="380"/>
    </location>
</feature>
<feature type="transmembrane region" description="Helical" evidence="8">
    <location>
        <begin position="334"/>
        <end position="353"/>
    </location>
</feature>
<dbReference type="Gene3D" id="3.30.70.1440">
    <property type="entry name" value="Multidrug efflux transporter AcrB pore domain"/>
    <property type="match status" value="1"/>
</dbReference>
<organism evidence="9 10">
    <name type="scientific">Microbulbifer donghaiensis</name>
    <dbReference type="NCBI Taxonomy" id="494016"/>
    <lineage>
        <taxon>Bacteria</taxon>
        <taxon>Pseudomonadati</taxon>
        <taxon>Pseudomonadota</taxon>
        <taxon>Gammaproteobacteria</taxon>
        <taxon>Cellvibrionales</taxon>
        <taxon>Microbulbiferaceae</taxon>
        <taxon>Microbulbifer</taxon>
    </lineage>
</organism>
<dbReference type="PANTHER" id="PTHR32063">
    <property type="match status" value="1"/>
</dbReference>
<feature type="transmembrane region" description="Helical" evidence="8">
    <location>
        <begin position="855"/>
        <end position="874"/>
    </location>
</feature>
<dbReference type="Pfam" id="PF00873">
    <property type="entry name" value="ACR_tran"/>
    <property type="match status" value="1"/>
</dbReference>
<reference evidence="10" key="1">
    <citation type="submission" date="2016-11" db="EMBL/GenBank/DDBJ databases">
        <authorList>
            <person name="Varghese N."/>
            <person name="Submissions S."/>
        </authorList>
    </citation>
    <scope>NUCLEOTIDE SEQUENCE [LARGE SCALE GENOMIC DNA]</scope>
    <source>
        <strain evidence="10">CGMCC 1.7063</strain>
    </source>
</reference>
<accession>A0A1M5HXE4</accession>
<sequence>MNFTEIFIRRPVLASVVSLFIFLLGLRAAAELNVRQYPELENAVITVTTIYVGADSDLVQGFITTPLEQEIATADGIDYMVSTSVQGVSTIQAYVSFDFDPNEVLTQVVAKVNRLRSELPEESEDSSVDMAVGQTTAAMYLSFSSEILDNNQITDYLTRVVQPKLSTIPGVQRARLLGNRTFAMRIWLRPAEMAAQEVTPADVSDALRDNNVLSAVGSTKGSRVAMDIRANTDIASAEAFRRLVVRADGDRLVRLGDVADVELGSESYDTSVTFNGRSATFIAIEVAPDANSLDVIKVVRAKLEQEIFPQLPRGMIGEIPYDSTEYIQDSIDEVVKTIIEAVLIVILVIYLFLGSLRSVLIPAIAVPLSLVGALFLMLLMGFSINLLTLLSMVLAIGIVVDDAIIVLENVHRHIEEGMAPKEAAIVGARELAWPVVAMTTTLIAVYLPIGFLGGLTGTLFVEFAFSLAGAVLLSGVVALTLSPMMASKILRPHNGGGGTRLENWLERQFERLRKGYRRRLHHALDDRLVILIFGLIVLASCYFLFVTSPRELEPKEDRGFILTISSADAYATLDYLEQFTVQLNDIAERHREVENIFLLNGVGGAGNATNSAVAGFVLDSWNERDKDTAQMQAIISEEVAQIAGLKVAVVVPPSLPTAGGRLPVEFVIGATEPMENLASVSDEIMERALASRKFIFVDADLKIDRPKVEIEIDRDKAAAMGVTMEDVGRELGSMLSGAYTNRFSLDNRSYKVIPQVQRIDRLTANQLKQYYIRAVNGDLVPVATLVNLRETVEPQQLKRFQQLNAVTISGVPRPGVTLGEALDVLESAAQEILPRGYSVDYAGQSRQYKSEGSQLVVTFFFALIVIYLVLAAQFESWRDPLIMLVTVPMSVCGAMIFVSLGFTTLNIYTQVGLVTLIGVISKHGILIVEFANKLQQGGLDKRAAIEEAASIRLRPVLMTTASLVLAMVPLLIAAGPGGGARYAMGLVVATGMTIGTLFTLFVVPAMYLYLGRDYRKSEQPT</sequence>
<keyword evidence="6 8" id="KW-1133">Transmembrane helix</keyword>
<dbReference type="PANTHER" id="PTHR32063:SF14">
    <property type="entry name" value="BLL4319 PROTEIN"/>
    <property type="match status" value="1"/>
</dbReference>
<feature type="transmembrane region" description="Helical" evidence="8">
    <location>
        <begin position="459"/>
        <end position="481"/>
    </location>
</feature>
<proteinExistence type="predicted"/>
<protein>
    <submittedName>
        <fullName evidence="9">Multidrug efflux pump</fullName>
    </submittedName>
</protein>
<dbReference type="Gene3D" id="3.30.70.1430">
    <property type="entry name" value="Multidrug efflux transporter AcrB pore domain"/>
    <property type="match status" value="2"/>
</dbReference>
<dbReference type="GO" id="GO:0005886">
    <property type="term" value="C:plasma membrane"/>
    <property type="evidence" value="ECO:0007669"/>
    <property type="project" value="UniProtKB-SubCell"/>
</dbReference>
<dbReference type="EMBL" id="FQVA01000008">
    <property type="protein sequence ID" value="SHG20681.1"/>
    <property type="molecule type" value="Genomic_DNA"/>
</dbReference>
<keyword evidence="7 8" id="KW-0472">Membrane</keyword>
<evidence type="ECO:0000256" key="3">
    <source>
        <dbReference type="ARBA" id="ARBA00022475"/>
    </source>
</evidence>
<evidence type="ECO:0000256" key="5">
    <source>
        <dbReference type="ARBA" id="ARBA00022692"/>
    </source>
</evidence>
<evidence type="ECO:0000256" key="1">
    <source>
        <dbReference type="ARBA" id="ARBA00004429"/>
    </source>
</evidence>
<evidence type="ECO:0000313" key="10">
    <source>
        <dbReference type="Proteomes" id="UP000184170"/>
    </source>
</evidence>
<evidence type="ECO:0000256" key="6">
    <source>
        <dbReference type="ARBA" id="ARBA00022989"/>
    </source>
</evidence>
<dbReference type="Proteomes" id="UP000184170">
    <property type="component" value="Unassembled WGS sequence"/>
</dbReference>
<evidence type="ECO:0000256" key="8">
    <source>
        <dbReference type="SAM" id="Phobius"/>
    </source>
</evidence>
<dbReference type="GO" id="GO:0042910">
    <property type="term" value="F:xenobiotic transmembrane transporter activity"/>
    <property type="evidence" value="ECO:0007669"/>
    <property type="project" value="TreeGrafter"/>
</dbReference>
<evidence type="ECO:0000256" key="7">
    <source>
        <dbReference type="ARBA" id="ARBA00023136"/>
    </source>
</evidence>
<dbReference type="SUPFAM" id="SSF82866">
    <property type="entry name" value="Multidrug efflux transporter AcrB transmembrane domain"/>
    <property type="match status" value="2"/>
</dbReference>
<feature type="transmembrane region" description="Helical" evidence="8">
    <location>
        <begin position="908"/>
        <end position="932"/>
    </location>
</feature>
<gene>
    <name evidence="9" type="ORF">SAMN04487965_3528</name>
</gene>
<keyword evidence="2" id="KW-0813">Transport</keyword>
<feature type="transmembrane region" description="Helical" evidence="8">
    <location>
        <begin position="528"/>
        <end position="545"/>
    </location>
</feature>
<dbReference type="FunFam" id="1.20.1640.10:FF:000001">
    <property type="entry name" value="Efflux pump membrane transporter"/>
    <property type="match status" value="1"/>
</dbReference>
<dbReference type="Gene3D" id="3.30.70.1320">
    <property type="entry name" value="Multidrug efflux transporter AcrB pore domain like"/>
    <property type="match status" value="1"/>
</dbReference>
<dbReference type="SUPFAM" id="SSF82714">
    <property type="entry name" value="Multidrug efflux transporter AcrB TolC docking domain, DN and DC subdomains"/>
    <property type="match status" value="2"/>
</dbReference>
<keyword evidence="4" id="KW-0997">Cell inner membrane</keyword>
<evidence type="ECO:0000313" key="9">
    <source>
        <dbReference type="EMBL" id="SHG20681.1"/>
    </source>
</evidence>
<feature type="transmembrane region" description="Helical" evidence="8">
    <location>
        <begin position="431"/>
        <end position="453"/>
    </location>
</feature>
<dbReference type="SUPFAM" id="SSF82693">
    <property type="entry name" value="Multidrug efflux transporter AcrB pore domain, PN1, PN2, PC1 and PC2 subdomains"/>
    <property type="match status" value="3"/>
</dbReference>
<name>A0A1M5HXE4_9GAMM</name>
<dbReference type="InterPro" id="IPR001036">
    <property type="entry name" value="Acrflvin-R"/>
</dbReference>
<dbReference type="InterPro" id="IPR027463">
    <property type="entry name" value="AcrB_DN_DC_subdom"/>
</dbReference>